<proteinExistence type="predicted"/>
<protein>
    <recommendedName>
        <fullName evidence="3">Secreted protein</fullName>
    </recommendedName>
</protein>
<organism evidence="2">
    <name type="scientific">Minutocellus polymorphus</name>
    <dbReference type="NCBI Taxonomy" id="265543"/>
    <lineage>
        <taxon>Eukaryota</taxon>
        <taxon>Sar</taxon>
        <taxon>Stramenopiles</taxon>
        <taxon>Ochrophyta</taxon>
        <taxon>Bacillariophyta</taxon>
        <taxon>Mediophyceae</taxon>
        <taxon>Cymatosirophycidae</taxon>
        <taxon>Cymatosirales</taxon>
        <taxon>Cymatosiraceae</taxon>
        <taxon>Minutocellus</taxon>
    </lineage>
</organism>
<sequence length="178" mass="19357">MSRLRVHIARVALVVLCSLRANADGFHLGTNTSGSSQSAIADGAKVESVSSARCTFRACSRRKTLEKMILIFGAVPFISPRPSFAEAESGAGELDGSAATKPTTSITTISDVESSSAIDCDEGCKEQRRRKIEERRAMMRQSRSTSSRQEIFELSRQRARLYGTEYQGSNCIDGVPCI</sequence>
<reference evidence="2" key="1">
    <citation type="submission" date="2021-01" db="EMBL/GenBank/DDBJ databases">
        <authorList>
            <person name="Corre E."/>
            <person name="Pelletier E."/>
            <person name="Niang G."/>
            <person name="Scheremetjew M."/>
            <person name="Finn R."/>
            <person name="Kale V."/>
            <person name="Holt S."/>
            <person name="Cochrane G."/>
            <person name="Meng A."/>
            <person name="Brown T."/>
            <person name="Cohen L."/>
        </authorList>
    </citation>
    <scope>NUCLEOTIDE SEQUENCE</scope>
    <source>
        <strain evidence="2">CCMP3303</strain>
    </source>
</reference>
<feature type="signal peptide" evidence="1">
    <location>
        <begin position="1"/>
        <end position="25"/>
    </location>
</feature>
<evidence type="ECO:0008006" key="3">
    <source>
        <dbReference type="Google" id="ProtNLM"/>
    </source>
</evidence>
<evidence type="ECO:0000313" key="2">
    <source>
        <dbReference type="EMBL" id="CAD8371759.1"/>
    </source>
</evidence>
<dbReference type="EMBL" id="HBEJ01011265">
    <property type="protein sequence ID" value="CAD8371759.1"/>
    <property type="molecule type" value="Transcribed_RNA"/>
</dbReference>
<accession>A0A7S0ARZ5</accession>
<name>A0A7S0ARZ5_9STRA</name>
<dbReference type="AlphaFoldDB" id="A0A7S0ARZ5"/>
<keyword evidence="1" id="KW-0732">Signal</keyword>
<feature type="chain" id="PRO_5031327728" description="Secreted protein" evidence="1">
    <location>
        <begin position="26"/>
        <end position="178"/>
    </location>
</feature>
<evidence type="ECO:0000256" key="1">
    <source>
        <dbReference type="SAM" id="SignalP"/>
    </source>
</evidence>
<gene>
    <name evidence="2" type="ORF">MPOL1434_LOCUS6616</name>
</gene>